<dbReference type="SUPFAM" id="SSF46785">
    <property type="entry name" value="Winged helix' DNA-binding domain"/>
    <property type="match status" value="1"/>
</dbReference>
<keyword evidence="2" id="KW-0238">DNA-binding</keyword>
<evidence type="ECO:0000259" key="4">
    <source>
        <dbReference type="PROSITE" id="PS51118"/>
    </source>
</evidence>
<proteinExistence type="predicted"/>
<reference evidence="5 6" key="1">
    <citation type="submission" date="2021-03" db="EMBL/GenBank/DDBJ databases">
        <authorList>
            <person name="Kim M.K."/>
        </authorList>
    </citation>
    <scope>NUCLEOTIDE SEQUENCE [LARGE SCALE GENOMIC DNA]</scope>
    <source>
        <strain evidence="5 6">BT442</strain>
    </source>
</reference>
<dbReference type="InterPro" id="IPR036390">
    <property type="entry name" value="WH_DNA-bd_sf"/>
</dbReference>
<keyword evidence="1" id="KW-0805">Transcription regulation</keyword>
<protein>
    <submittedName>
        <fullName evidence="5">Helix-turn-helix transcriptional regulator</fullName>
    </submittedName>
</protein>
<sequence length="130" mass="14811">MAARKPTSTNNRNREALDNFCGLTYAMNLLGGRWKLLILHKLEPQKRRFSELKKTLPHITDRMLTLQLRELERDGLISRTVFAEVPPRVEYDLSANGRALSPIWKGLETWGDAHRQTAEPITALVTTTDG</sequence>
<dbReference type="Proteomes" id="UP000664369">
    <property type="component" value="Unassembled WGS sequence"/>
</dbReference>
<dbReference type="EMBL" id="JAGETZ010000005">
    <property type="protein sequence ID" value="MBO2010174.1"/>
    <property type="molecule type" value="Genomic_DNA"/>
</dbReference>
<dbReference type="Pfam" id="PF01638">
    <property type="entry name" value="HxlR"/>
    <property type="match status" value="1"/>
</dbReference>
<dbReference type="InterPro" id="IPR036388">
    <property type="entry name" value="WH-like_DNA-bd_sf"/>
</dbReference>
<comment type="caution">
    <text evidence="5">The sequence shown here is derived from an EMBL/GenBank/DDBJ whole genome shotgun (WGS) entry which is preliminary data.</text>
</comment>
<dbReference type="PANTHER" id="PTHR33204">
    <property type="entry name" value="TRANSCRIPTIONAL REGULATOR, MARR FAMILY"/>
    <property type="match status" value="1"/>
</dbReference>
<accession>A0ABS3QFZ2</accession>
<keyword evidence="6" id="KW-1185">Reference proteome</keyword>
<dbReference type="PROSITE" id="PS51118">
    <property type="entry name" value="HTH_HXLR"/>
    <property type="match status" value="1"/>
</dbReference>
<organism evidence="5 6">
    <name type="scientific">Hymenobacter negativus</name>
    <dbReference type="NCBI Taxonomy" id="2795026"/>
    <lineage>
        <taxon>Bacteria</taxon>
        <taxon>Pseudomonadati</taxon>
        <taxon>Bacteroidota</taxon>
        <taxon>Cytophagia</taxon>
        <taxon>Cytophagales</taxon>
        <taxon>Hymenobacteraceae</taxon>
        <taxon>Hymenobacter</taxon>
    </lineage>
</organism>
<name>A0ABS3QFZ2_9BACT</name>
<evidence type="ECO:0000313" key="6">
    <source>
        <dbReference type="Proteomes" id="UP000664369"/>
    </source>
</evidence>
<feature type="domain" description="HTH hxlR-type" evidence="4">
    <location>
        <begin position="21"/>
        <end position="119"/>
    </location>
</feature>
<dbReference type="InterPro" id="IPR002577">
    <property type="entry name" value="HTH_HxlR"/>
</dbReference>
<evidence type="ECO:0000256" key="2">
    <source>
        <dbReference type="ARBA" id="ARBA00023125"/>
    </source>
</evidence>
<keyword evidence="3" id="KW-0804">Transcription</keyword>
<dbReference type="PANTHER" id="PTHR33204:SF29">
    <property type="entry name" value="TRANSCRIPTIONAL REGULATOR"/>
    <property type="match status" value="1"/>
</dbReference>
<gene>
    <name evidence="5" type="ORF">J4E00_14010</name>
</gene>
<evidence type="ECO:0000256" key="1">
    <source>
        <dbReference type="ARBA" id="ARBA00023015"/>
    </source>
</evidence>
<evidence type="ECO:0000313" key="5">
    <source>
        <dbReference type="EMBL" id="MBO2010174.1"/>
    </source>
</evidence>
<dbReference type="Gene3D" id="1.10.10.10">
    <property type="entry name" value="Winged helix-like DNA-binding domain superfamily/Winged helix DNA-binding domain"/>
    <property type="match status" value="1"/>
</dbReference>
<evidence type="ECO:0000256" key="3">
    <source>
        <dbReference type="ARBA" id="ARBA00023163"/>
    </source>
</evidence>